<keyword evidence="3" id="KW-0862">Zinc</keyword>
<dbReference type="RefSeq" id="WP_011600191.1">
    <property type="nucleotide sequence ID" value="NC_008270.1"/>
</dbReference>
<proteinExistence type="predicted"/>
<dbReference type="EMBL" id="CP000433">
    <property type="protein sequence ID" value="ABH00554.1"/>
    <property type="molecule type" value="Genomic_DNA"/>
</dbReference>
<dbReference type="InterPro" id="IPR013149">
    <property type="entry name" value="ADH-like_C"/>
</dbReference>
<evidence type="ECO:0000256" key="3">
    <source>
        <dbReference type="ARBA" id="ARBA00022833"/>
    </source>
</evidence>
<protein>
    <submittedName>
        <fullName evidence="6">Dehydrogenase</fullName>
    </submittedName>
</protein>
<evidence type="ECO:0000256" key="1">
    <source>
        <dbReference type="ARBA" id="ARBA00001947"/>
    </source>
</evidence>
<geneLocation type="plasmid" evidence="6 7">
    <name>pRHL2</name>
</geneLocation>
<dbReference type="SUPFAM" id="SSF50129">
    <property type="entry name" value="GroES-like"/>
    <property type="match status" value="1"/>
</dbReference>
<evidence type="ECO:0000259" key="5">
    <source>
        <dbReference type="SMART" id="SM00829"/>
    </source>
</evidence>
<accession>Q0RVY2</accession>
<dbReference type="SUPFAM" id="SSF51735">
    <property type="entry name" value="NAD(P)-binding Rossmann-fold domains"/>
    <property type="match status" value="1"/>
</dbReference>
<dbReference type="InterPro" id="IPR050129">
    <property type="entry name" value="Zn_alcohol_dh"/>
</dbReference>
<reference evidence="7" key="1">
    <citation type="journal article" date="2006" name="Proc. Natl. Acad. Sci. U.S.A.">
        <title>The complete genome of Rhodococcus sp. RHA1 provides insights into a catabolic powerhouse.</title>
        <authorList>
            <person name="McLeod M.P."/>
            <person name="Warren R.L."/>
            <person name="Hsiao W.W.L."/>
            <person name="Araki N."/>
            <person name="Myhre M."/>
            <person name="Fernandes C."/>
            <person name="Miyazawa D."/>
            <person name="Wong W."/>
            <person name="Lillquist A.L."/>
            <person name="Wang D."/>
            <person name="Dosanjh M."/>
            <person name="Hara H."/>
            <person name="Petrescu A."/>
            <person name="Morin R.D."/>
            <person name="Yang G."/>
            <person name="Stott J.M."/>
            <person name="Schein J.E."/>
            <person name="Shin H."/>
            <person name="Smailus D."/>
            <person name="Siddiqui A.S."/>
            <person name="Marra M.A."/>
            <person name="Jones S.J.M."/>
            <person name="Holt R."/>
            <person name="Brinkman F.S.L."/>
            <person name="Miyauchi K."/>
            <person name="Fukuda M."/>
            <person name="Davies J.E."/>
            <person name="Mohn W.W."/>
            <person name="Eltis L.D."/>
        </authorList>
    </citation>
    <scope>NUCLEOTIDE SEQUENCE [LARGE SCALE GENOMIC DNA]</scope>
    <source>
        <strain evidence="7">RHA1</strain>
    </source>
</reference>
<dbReference type="Gene3D" id="3.90.180.10">
    <property type="entry name" value="Medium-chain alcohol dehydrogenases, catalytic domain"/>
    <property type="match status" value="2"/>
</dbReference>
<dbReference type="PATRIC" id="fig|101510.16.peg.8752"/>
<feature type="domain" description="Enoyl reductase (ER)" evidence="5">
    <location>
        <begin position="14"/>
        <end position="326"/>
    </location>
</feature>
<dbReference type="GO" id="GO:0046872">
    <property type="term" value="F:metal ion binding"/>
    <property type="evidence" value="ECO:0007669"/>
    <property type="project" value="UniProtKB-KW"/>
</dbReference>
<dbReference type="InterPro" id="IPR036291">
    <property type="entry name" value="NAD(P)-bd_dom_sf"/>
</dbReference>
<dbReference type="InterPro" id="IPR020843">
    <property type="entry name" value="ER"/>
</dbReference>
<gene>
    <name evidence="6" type="ordered locus">RHA1_ro10365</name>
</gene>
<evidence type="ECO:0000313" key="6">
    <source>
        <dbReference type="EMBL" id="ABH00554.1"/>
    </source>
</evidence>
<dbReference type="PANTHER" id="PTHR43401:SF2">
    <property type="entry name" value="L-THREONINE 3-DEHYDROGENASE"/>
    <property type="match status" value="1"/>
</dbReference>
<dbReference type="GO" id="GO:0016491">
    <property type="term" value="F:oxidoreductase activity"/>
    <property type="evidence" value="ECO:0007669"/>
    <property type="project" value="UniProtKB-KW"/>
</dbReference>
<comment type="cofactor">
    <cofactor evidence="1">
        <name>Zn(2+)</name>
        <dbReference type="ChEBI" id="CHEBI:29105"/>
    </cofactor>
</comment>
<dbReference type="KEGG" id="rha:RHA1_ro10365"/>
<dbReference type="InterPro" id="IPR013154">
    <property type="entry name" value="ADH-like_N"/>
</dbReference>
<dbReference type="Pfam" id="PF00107">
    <property type="entry name" value="ADH_zinc_N"/>
    <property type="match status" value="1"/>
</dbReference>
<evidence type="ECO:0000256" key="2">
    <source>
        <dbReference type="ARBA" id="ARBA00022723"/>
    </source>
</evidence>
<dbReference type="Proteomes" id="UP000008710">
    <property type="component" value="Plasmid pRHL2"/>
</dbReference>
<dbReference type="OrthoDB" id="9797931at2"/>
<keyword evidence="4" id="KW-0560">Oxidoreductase</keyword>
<keyword evidence="6" id="KW-0614">Plasmid</keyword>
<dbReference type="AlphaFoldDB" id="Q0RVY2"/>
<dbReference type="Gene3D" id="3.40.50.720">
    <property type="entry name" value="NAD(P)-binding Rossmann-like Domain"/>
    <property type="match status" value="1"/>
</dbReference>
<organism evidence="6 7">
    <name type="scientific">Rhodococcus jostii (strain RHA1)</name>
    <dbReference type="NCBI Taxonomy" id="101510"/>
    <lineage>
        <taxon>Bacteria</taxon>
        <taxon>Bacillati</taxon>
        <taxon>Actinomycetota</taxon>
        <taxon>Actinomycetes</taxon>
        <taxon>Mycobacteriales</taxon>
        <taxon>Nocardiaceae</taxon>
        <taxon>Rhodococcus</taxon>
    </lineage>
</organism>
<dbReference type="SMART" id="SM00829">
    <property type="entry name" value="PKS_ER"/>
    <property type="match status" value="1"/>
</dbReference>
<dbReference type="CDD" id="cd08269">
    <property type="entry name" value="Zn_ADH9"/>
    <property type="match status" value="1"/>
</dbReference>
<dbReference type="HOGENOM" id="CLU_026673_11_0_11"/>
<sequence length="328" mass="35724">MSAPAKRSAAMLVGPGELVIEEHPIPEVRERDVLVKVDRGAICGSDLHAVYDGLGFLVNQSKPEAGGPGHEGVGTVVETRSERFQVGDRVLILNVGSFAEYTVVSEDWLLTLPEDQSFARMIMAQQLGVCLYGMDRFWPRDREAGKVATLIGAGSIGLNFLQLLKLWGFETVIVSDLEQARLDVARELGATEVVLAPAESVVEMTRKLTGGLGADLVVEAAGYDETRAQSVEAVREDGRIGFFGYPESYEPSPFPFGDAFWKGPISIEIVKGAQRIKGLPHFHEAIKLISDGTIPVDHLLDAEYPLDDITTAFEAARARKHIKVQLVV</sequence>
<name>Q0RVY2_RHOJR</name>
<dbReference type="InterPro" id="IPR011032">
    <property type="entry name" value="GroES-like_sf"/>
</dbReference>
<evidence type="ECO:0000313" key="7">
    <source>
        <dbReference type="Proteomes" id="UP000008710"/>
    </source>
</evidence>
<dbReference type="PANTHER" id="PTHR43401">
    <property type="entry name" value="L-THREONINE 3-DEHYDROGENASE"/>
    <property type="match status" value="1"/>
</dbReference>
<evidence type="ECO:0000256" key="4">
    <source>
        <dbReference type="ARBA" id="ARBA00023002"/>
    </source>
</evidence>
<keyword evidence="2" id="KW-0479">Metal-binding</keyword>
<dbReference type="Pfam" id="PF08240">
    <property type="entry name" value="ADH_N"/>
    <property type="match status" value="1"/>
</dbReference>